<comment type="caution">
    <text evidence="1">The sequence shown here is derived from an EMBL/GenBank/DDBJ whole genome shotgun (WGS) entry which is preliminary data.</text>
</comment>
<organism evidence="1 2">
    <name type="scientific">Duncaniella muris</name>
    <dbReference type="NCBI Taxonomy" id="2094150"/>
    <lineage>
        <taxon>Bacteria</taxon>
        <taxon>Pseudomonadati</taxon>
        <taxon>Bacteroidota</taxon>
        <taxon>Bacteroidia</taxon>
        <taxon>Bacteroidales</taxon>
        <taxon>Muribaculaceae</taxon>
        <taxon>Duncaniella</taxon>
    </lineage>
</organism>
<reference evidence="2" key="1">
    <citation type="submission" date="2018-02" db="EMBL/GenBank/DDBJ databases">
        <authorList>
            <person name="Clavel T."/>
            <person name="Strowig T."/>
        </authorList>
    </citation>
    <scope>NUCLEOTIDE SEQUENCE [LARGE SCALE GENOMIC DNA]</scope>
    <source>
        <strain evidence="2">DSM 103720</strain>
    </source>
</reference>
<proteinExistence type="predicted"/>
<gene>
    <name evidence="1" type="ORF">C5O23_02820</name>
</gene>
<dbReference type="EMBL" id="PUEC01000004">
    <property type="protein sequence ID" value="PWB03662.1"/>
    <property type="molecule type" value="Genomic_DNA"/>
</dbReference>
<keyword evidence="2" id="KW-1185">Reference proteome</keyword>
<name>A0A2V1IQX0_9BACT</name>
<protein>
    <submittedName>
        <fullName evidence="1">Uncharacterized protein</fullName>
    </submittedName>
</protein>
<sequence length="153" mass="16916">MVTESPIMKIYLQQKRPGRTRQAIVPCPIELPAGLNTTGELISSLVRIIVSAYNDRIDDVPADPDADYQVAPMTEDQVNNLAEAGRIAFGLIYNNRKEDPEKAIANALQCHEDGIFKIFLNGSQLGSNESQVEIAEGDTLTIIRLTMLSGRMW</sequence>
<accession>A0A2V1IQX0</accession>
<evidence type="ECO:0000313" key="2">
    <source>
        <dbReference type="Proteomes" id="UP000244905"/>
    </source>
</evidence>
<evidence type="ECO:0000313" key="1">
    <source>
        <dbReference type="EMBL" id="PWB03662.1"/>
    </source>
</evidence>
<dbReference type="AlphaFoldDB" id="A0A2V1IQX0"/>
<dbReference type="Proteomes" id="UP000244905">
    <property type="component" value="Unassembled WGS sequence"/>
</dbReference>